<dbReference type="EMBL" id="BMPE01000027">
    <property type="protein sequence ID" value="GGL18550.1"/>
    <property type="molecule type" value="Genomic_DNA"/>
</dbReference>
<reference evidence="2" key="1">
    <citation type="journal article" date="2019" name="Int. J. Syst. Evol. Microbiol.">
        <title>The Global Catalogue of Microorganisms (GCM) 10K type strain sequencing project: providing services to taxonomists for standard genome sequencing and annotation.</title>
        <authorList>
            <consortium name="The Broad Institute Genomics Platform"/>
            <consortium name="The Broad Institute Genome Sequencing Center for Infectious Disease"/>
            <person name="Wu L."/>
            <person name="Ma J."/>
        </authorList>
    </citation>
    <scope>NUCLEOTIDE SEQUENCE [LARGE SCALE GENOMIC DNA]</scope>
    <source>
        <strain evidence="2">JCM 19173</strain>
    </source>
</reference>
<evidence type="ECO:0000313" key="2">
    <source>
        <dbReference type="Proteomes" id="UP000604341"/>
    </source>
</evidence>
<protein>
    <submittedName>
        <fullName evidence="1">Uncharacterized protein</fullName>
    </submittedName>
</protein>
<comment type="caution">
    <text evidence="1">The sequence shown here is derived from an EMBL/GenBank/DDBJ whole genome shotgun (WGS) entry which is preliminary data.</text>
</comment>
<dbReference type="Proteomes" id="UP000604341">
    <property type="component" value="Unassembled WGS sequence"/>
</dbReference>
<keyword evidence="2" id="KW-1185">Reference proteome</keyword>
<gene>
    <name evidence="1" type="ORF">GCM10010844_41750</name>
</gene>
<evidence type="ECO:0000313" key="1">
    <source>
        <dbReference type="EMBL" id="GGL18550.1"/>
    </source>
</evidence>
<accession>A0ABQ2FR63</accession>
<organism evidence="1 2">
    <name type="scientific">Deinococcus radiotolerans</name>
    <dbReference type="NCBI Taxonomy" id="1309407"/>
    <lineage>
        <taxon>Bacteria</taxon>
        <taxon>Thermotogati</taxon>
        <taxon>Deinococcota</taxon>
        <taxon>Deinococci</taxon>
        <taxon>Deinococcales</taxon>
        <taxon>Deinococcaceae</taxon>
        <taxon>Deinococcus</taxon>
    </lineage>
</organism>
<sequence length="57" mass="6385">MLIPSRRVCEVVEISDSALPGLMHMPGQDFLRSRWATADEGKMLVSLDPYTHPCEPT</sequence>
<name>A0ABQ2FR63_9DEIO</name>
<proteinExistence type="predicted"/>